<reference evidence="4" key="3">
    <citation type="submission" date="2021-03" db="EMBL/GenBank/DDBJ databases">
        <title>Complete genome sequencing of Acinetobacter baumannii.</title>
        <authorList>
            <person name="Yadav B."/>
            <person name="Makwana N."/>
            <person name="Kharat A.S."/>
            <person name="Veeraraghavan B."/>
            <person name="Vijayakumar S."/>
            <person name="Priya M."/>
        </authorList>
    </citation>
    <scope>NUCLEOTIDE SEQUENCE</scope>
    <source>
        <strain evidence="4">KSK6</strain>
    </source>
</reference>
<keyword evidence="1" id="KW-0472">Membrane</keyword>
<organism evidence="3 5">
    <name type="scientific">Acinetobacter baumannii</name>
    <dbReference type="NCBI Taxonomy" id="470"/>
    <lineage>
        <taxon>Bacteria</taxon>
        <taxon>Pseudomonadati</taxon>
        <taxon>Pseudomonadota</taxon>
        <taxon>Gammaproteobacteria</taxon>
        <taxon>Moraxellales</taxon>
        <taxon>Moraxellaceae</taxon>
        <taxon>Acinetobacter</taxon>
        <taxon>Acinetobacter calcoaceticus/baumannii complex</taxon>
    </lineage>
</organism>
<sequence length="116" mass="13019">MSDTESYGIRLEKKVDDIRQEVKSLSESLIQLKAINEHQKAQSEENARKIEKLESGAQKTEGAITFLKFFGGFALTGMITFCTWIVSNNQALHQRISDTNQKVAVIESKIAFRGTP</sequence>
<dbReference type="Proteomes" id="UP000470018">
    <property type="component" value="Unassembled WGS sequence"/>
</dbReference>
<proteinExistence type="predicted"/>
<name>A0A1Y1P347_ACIBA</name>
<dbReference type="EMBL" id="NGKM01000001">
    <property type="protein sequence ID" value="OWK68392.1"/>
    <property type="molecule type" value="Genomic_DNA"/>
</dbReference>
<dbReference type="EMBL" id="JAAGTY010000024">
    <property type="protein sequence ID" value="NDW42683.1"/>
    <property type="molecule type" value="Genomic_DNA"/>
</dbReference>
<dbReference type="AlphaFoldDB" id="A0A1Y1P347"/>
<keyword evidence="1" id="KW-1133">Transmembrane helix</keyword>
<feature type="transmembrane region" description="Helical" evidence="1">
    <location>
        <begin position="63"/>
        <end position="86"/>
    </location>
</feature>
<dbReference type="Proteomes" id="UP000197394">
    <property type="component" value="Unassembled WGS sequence"/>
</dbReference>
<evidence type="ECO:0000313" key="6">
    <source>
        <dbReference type="Proteomes" id="UP000470018"/>
    </source>
</evidence>
<dbReference type="EMBL" id="CP072270">
    <property type="protein sequence ID" value="QTK44496.1"/>
    <property type="molecule type" value="Genomic_DNA"/>
</dbReference>
<evidence type="ECO:0000313" key="3">
    <source>
        <dbReference type="EMBL" id="OWK68392.1"/>
    </source>
</evidence>
<reference evidence="2 6" key="2">
    <citation type="submission" date="2020-02" db="EMBL/GenBank/DDBJ databases">
        <title>Whole genome shot-gun sequencing of clinical Carbapenem resistant A. baumannii.</title>
        <authorList>
            <person name="Veeraraghavan B."/>
            <person name="Mathur P."/>
            <person name="Vijayakumar S."/>
            <person name="Vasudevan K."/>
            <person name="Lincy M."/>
            <person name="Kirubananthan A."/>
        </authorList>
    </citation>
    <scope>NUCLEOTIDE SEQUENCE [LARGE SCALE GENOMIC DNA]</scope>
    <source>
        <strain evidence="2 6">SP816</strain>
    </source>
</reference>
<evidence type="ECO:0000313" key="5">
    <source>
        <dbReference type="Proteomes" id="UP000197394"/>
    </source>
</evidence>
<accession>A0A1Y1P347</accession>
<dbReference type="Proteomes" id="UP000664966">
    <property type="component" value="Chromosome"/>
</dbReference>
<gene>
    <name evidence="3" type="ORF">CBE85_01230</name>
    <name evidence="2" type="ORF">G3N53_16545</name>
    <name evidence="4" type="ORF">J6E47_05345</name>
</gene>
<evidence type="ECO:0000313" key="4">
    <source>
        <dbReference type="EMBL" id="QTK44496.1"/>
    </source>
</evidence>
<dbReference type="RefSeq" id="WP_002058936.1">
    <property type="nucleotide sequence ID" value="NZ_AP014649.1"/>
</dbReference>
<evidence type="ECO:0000256" key="1">
    <source>
        <dbReference type="SAM" id="Phobius"/>
    </source>
</evidence>
<keyword evidence="1" id="KW-0812">Transmembrane</keyword>
<protein>
    <submittedName>
        <fullName evidence="3">Uncharacterized protein</fullName>
    </submittedName>
</protein>
<evidence type="ECO:0000313" key="2">
    <source>
        <dbReference type="EMBL" id="NDW42683.1"/>
    </source>
</evidence>
<reference evidence="3 5" key="1">
    <citation type="submission" date="2017-05" db="EMBL/GenBank/DDBJ databases">
        <title>Draft genome sequence of MDR A. baumannii AB360.</title>
        <authorList>
            <person name="Wareham D.W."/>
            <person name="Bean D.C."/>
        </authorList>
    </citation>
    <scope>NUCLEOTIDE SEQUENCE [LARGE SCALE GENOMIC DNA]</scope>
    <source>
        <strain evidence="3 5">AB360</strain>
    </source>
</reference>